<accession>A0A381XUI6</accession>
<reference evidence="1" key="1">
    <citation type="submission" date="2018-05" db="EMBL/GenBank/DDBJ databases">
        <authorList>
            <person name="Lanie J.A."/>
            <person name="Ng W.-L."/>
            <person name="Kazmierczak K.M."/>
            <person name="Andrzejewski T.M."/>
            <person name="Davidsen T.M."/>
            <person name="Wayne K.J."/>
            <person name="Tettelin H."/>
            <person name="Glass J.I."/>
            <person name="Rusch D."/>
            <person name="Podicherti R."/>
            <person name="Tsui H.-C.T."/>
            <person name="Winkler M.E."/>
        </authorList>
    </citation>
    <scope>NUCLEOTIDE SEQUENCE</scope>
</reference>
<gene>
    <name evidence="1" type="ORF">METZ01_LOCUS120731</name>
</gene>
<dbReference type="AlphaFoldDB" id="A0A381XUI6"/>
<protein>
    <submittedName>
        <fullName evidence="1">Uncharacterized protein</fullName>
    </submittedName>
</protein>
<sequence length="129" mass="13693">MQAAYINMSNSTKILTVAILASLAACVTPNPELIQNAPSAAVPPPSGDTAAPIPDLQEVNLQNIEAKEIPLANNTGSPDEMVCRRERVTGSHMPVRICRTRAQADAEQRGAQEFLRQVGSVQGEGESAE</sequence>
<dbReference type="EMBL" id="UINC01016273">
    <property type="protein sequence ID" value="SVA67877.1"/>
    <property type="molecule type" value="Genomic_DNA"/>
</dbReference>
<evidence type="ECO:0000313" key="1">
    <source>
        <dbReference type="EMBL" id="SVA67877.1"/>
    </source>
</evidence>
<name>A0A381XUI6_9ZZZZ</name>
<organism evidence="1">
    <name type="scientific">marine metagenome</name>
    <dbReference type="NCBI Taxonomy" id="408172"/>
    <lineage>
        <taxon>unclassified sequences</taxon>
        <taxon>metagenomes</taxon>
        <taxon>ecological metagenomes</taxon>
    </lineage>
</organism>
<proteinExistence type="predicted"/>